<evidence type="ECO:0000256" key="2">
    <source>
        <dbReference type="ARBA" id="ARBA00022723"/>
    </source>
</evidence>
<feature type="region of interest" description="Disordered" evidence="5">
    <location>
        <begin position="97"/>
        <end position="121"/>
    </location>
</feature>
<dbReference type="SMART" id="SM00558">
    <property type="entry name" value="JmjC"/>
    <property type="match status" value="1"/>
</dbReference>
<dbReference type="EC" id="1.14.11.65" evidence="4"/>
<proteinExistence type="inferred from homology"/>
<dbReference type="GO" id="GO:0006357">
    <property type="term" value="P:regulation of transcription by RNA polymerase II"/>
    <property type="evidence" value="ECO:0007669"/>
    <property type="project" value="TreeGrafter"/>
</dbReference>
<dbReference type="GO" id="GO:0031490">
    <property type="term" value="F:chromatin DNA binding"/>
    <property type="evidence" value="ECO:0007669"/>
    <property type="project" value="TreeGrafter"/>
</dbReference>
<comment type="subcellular location">
    <subcellularLocation>
        <location evidence="1 4">Nucleus</location>
    </subcellularLocation>
</comment>
<keyword evidence="2 4" id="KW-0479">Metal-binding</keyword>
<feature type="compositionally biased region" description="Pro residues" evidence="5">
    <location>
        <begin position="590"/>
        <end position="607"/>
    </location>
</feature>
<comment type="similarity">
    <text evidence="4">Belongs to the JHDM2 histone demethylase family.</text>
</comment>
<gene>
    <name evidence="7" type="ORF">DUI87_32538</name>
</gene>
<dbReference type="SUPFAM" id="SSF51197">
    <property type="entry name" value="Clavaminate synthase-like"/>
    <property type="match status" value="1"/>
</dbReference>
<dbReference type="Gene3D" id="2.60.120.650">
    <property type="entry name" value="Cupin"/>
    <property type="match status" value="1"/>
</dbReference>
<evidence type="ECO:0000256" key="3">
    <source>
        <dbReference type="ARBA" id="ARBA00023242"/>
    </source>
</evidence>
<sequence>MGESPARWRRAPEAAQDCRGMESSGLVLSRSSAAELGLPPYPEPAKMSYGVEKGCPWRGSQGCLGPVRELAGGRLGCPYPPAPPPCLRDAPCRAKDGAELPPLLPPRNGQPKASWGEPCKERPGPRWAEAVLAPLALYSHAYQRYPLPAAGLDSPRPGAAGKPRTAAGDTAGDPPAFRHCPFMLEAKHSPSCCPRCCPAEPRPSRPSRGRGAVGDGRFGGLDWRLGSYGPAWAQPLYLGVPPRCKAALAPLPGLLQLGGQESPEEGPPARGGAVQTTTLCDLLASTAVKLCLGQDGVRMAFAPVAPALPSDNRLTSILDSIIAHVVERKIQERQAGGELSPPGSPDPAASHCILAPSGLLWLHDPGHASNYKLFQEHWRQGQGCRRGWRSGCGRPNPSSPRGEEEEVEAVNLRAPRSRVRMSSREFWDGFAASTAPPQQERGSGDLLKLESGFGDTELSRATNLRASLPLPEYCGASGRLNLATYLRGQRGRSWLRPRVRAAYGVPPQERNFGTKNLTVEAADSISVLAHASPAPREVLLPGDADDLDAALRERLGGSARPGALWHIFRAEDAGRIQEFLRKVGATLLGPPAPLRPPPGSAHPPPRHPTGIRGVGAGGGGHGGAPGRYLDPALRRRLRDECGVSGWSLLQLPGDAVLVPAGAPHQVGNPEPLPERPCQPPGETEARPTPPQVRSLSGTVSVEQQFLSPESAVRLRDLGVDPAASPRLLRAQVGVPGGAGIWGVLGLGGVVLSPLFAPPQLDGMMVAAVREALGVLQGCK</sequence>
<feature type="compositionally biased region" description="Gly residues" evidence="5">
    <location>
        <begin position="612"/>
        <end position="622"/>
    </location>
</feature>
<name>A0A3M0ISW1_HIRRU</name>
<comment type="domain">
    <text evidence="4">The JmjC domain and the C6-type zinc-finger are required for the demethylation activity.</text>
</comment>
<feature type="domain" description="JmjC" evidence="6">
    <location>
        <begin position="459"/>
        <end position="722"/>
    </location>
</feature>
<dbReference type="GO" id="GO:0003712">
    <property type="term" value="F:transcription coregulator activity"/>
    <property type="evidence" value="ECO:0007669"/>
    <property type="project" value="TreeGrafter"/>
</dbReference>
<feature type="region of interest" description="Disordered" evidence="5">
    <location>
        <begin position="149"/>
        <end position="172"/>
    </location>
</feature>
<dbReference type="GO" id="GO:0070988">
    <property type="term" value="P:demethylation"/>
    <property type="evidence" value="ECO:0007669"/>
    <property type="project" value="UniProtKB-UniRule"/>
</dbReference>
<dbReference type="PANTHER" id="PTHR12549">
    <property type="entry name" value="JMJC DOMAIN-CONTAINING HISTONE DEMETHYLATION PROTEIN"/>
    <property type="match status" value="1"/>
</dbReference>
<evidence type="ECO:0000313" key="8">
    <source>
        <dbReference type="Proteomes" id="UP000269221"/>
    </source>
</evidence>
<dbReference type="OrthoDB" id="1667110at2759"/>
<accession>A0A3M0ISW1</accession>
<evidence type="ECO:0000256" key="5">
    <source>
        <dbReference type="SAM" id="MobiDB-lite"/>
    </source>
</evidence>
<dbReference type="Proteomes" id="UP000269221">
    <property type="component" value="Unassembled WGS sequence"/>
</dbReference>
<dbReference type="InterPro" id="IPR045109">
    <property type="entry name" value="LSDs-like"/>
</dbReference>
<comment type="function">
    <text evidence="4">Histone demethylase that specifically demethylates 'Lys-9' of histone H3, thereby playing a central role in histone code.</text>
</comment>
<dbReference type="GO" id="GO:0000118">
    <property type="term" value="C:histone deacetylase complex"/>
    <property type="evidence" value="ECO:0007669"/>
    <property type="project" value="UniProtKB-UniRule"/>
</dbReference>
<keyword evidence="3 4" id="KW-0539">Nucleus</keyword>
<comment type="catalytic activity">
    <reaction evidence="4">
        <text>N(6),N(6)-dimethyl-L-lysyl(9)-[histone H3] + 2 2-oxoglutarate + 2 O2 = L-lysyl(9)-[histone H3] + 2 formaldehyde + 2 succinate + 2 CO2</text>
        <dbReference type="Rhea" id="RHEA:60188"/>
        <dbReference type="Rhea" id="RHEA-COMP:15541"/>
        <dbReference type="Rhea" id="RHEA-COMP:15546"/>
        <dbReference type="ChEBI" id="CHEBI:15379"/>
        <dbReference type="ChEBI" id="CHEBI:16526"/>
        <dbReference type="ChEBI" id="CHEBI:16810"/>
        <dbReference type="ChEBI" id="CHEBI:16842"/>
        <dbReference type="ChEBI" id="CHEBI:29969"/>
        <dbReference type="ChEBI" id="CHEBI:30031"/>
        <dbReference type="ChEBI" id="CHEBI:61976"/>
        <dbReference type="EC" id="1.14.11.65"/>
    </reaction>
</comment>
<feature type="compositionally biased region" description="Pro residues" evidence="5">
    <location>
        <begin position="670"/>
        <end position="679"/>
    </location>
</feature>
<comment type="domain">
    <text evidence="4">Leu-Xaa-Xaa-Leu-Leu (LXXLL) motifs are known to mediate the association with nuclear receptors.</text>
</comment>
<dbReference type="PANTHER" id="PTHR12549:SF4">
    <property type="entry name" value="LYSINE-SPECIFIC DEMETHYLASE HAIRLESS"/>
    <property type="match status" value="1"/>
</dbReference>
<evidence type="ECO:0000256" key="1">
    <source>
        <dbReference type="ARBA" id="ARBA00004123"/>
    </source>
</evidence>
<reference evidence="7 8" key="1">
    <citation type="submission" date="2018-07" db="EMBL/GenBank/DDBJ databases">
        <title>A high quality draft genome assembly of the barn swallow (H. rustica rustica).</title>
        <authorList>
            <person name="Formenti G."/>
            <person name="Chiara M."/>
            <person name="Poveda L."/>
            <person name="Francoijs K.-J."/>
            <person name="Bonisoli-Alquati A."/>
            <person name="Canova L."/>
            <person name="Gianfranceschi L."/>
            <person name="Horner D.S."/>
            <person name="Saino N."/>
        </authorList>
    </citation>
    <scope>NUCLEOTIDE SEQUENCE [LARGE SCALE GENOMIC DNA]</scope>
    <source>
        <strain evidence="7">Chelidonia</strain>
        <tissue evidence="7">Blood</tissue>
    </source>
</reference>
<dbReference type="PROSITE" id="PS51184">
    <property type="entry name" value="JMJC"/>
    <property type="match status" value="1"/>
</dbReference>
<evidence type="ECO:0000256" key="4">
    <source>
        <dbReference type="RuleBase" id="RU369087"/>
    </source>
</evidence>
<keyword evidence="8" id="KW-1185">Reference proteome</keyword>
<keyword evidence="4" id="KW-0408">Iron</keyword>
<dbReference type="InterPro" id="IPR003347">
    <property type="entry name" value="JmjC_dom"/>
</dbReference>
<comment type="cofactor">
    <cofactor evidence="4">
        <name>Fe(2+)</name>
        <dbReference type="ChEBI" id="CHEBI:29033"/>
    </cofactor>
    <text evidence="4">Binds 1 Fe(2+) ion per subunit.</text>
</comment>
<evidence type="ECO:0000259" key="6">
    <source>
        <dbReference type="PROSITE" id="PS51184"/>
    </source>
</evidence>
<dbReference type="GO" id="GO:0046872">
    <property type="term" value="F:metal ion binding"/>
    <property type="evidence" value="ECO:0007669"/>
    <property type="project" value="UniProtKB-UniRule"/>
</dbReference>
<protein>
    <recommendedName>
        <fullName evidence="4">Lysine-specific demethylase</fullName>
        <ecNumber evidence="4">1.14.11.65</ecNumber>
    </recommendedName>
</protein>
<dbReference type="STRING" id="333673.A0A3M0ISW1"/>
<dbReference type="EMBL" id="QRBI01000240">
    <property type="protein sequence ID" value="RMB90940.1"/>
    <property type="molecule type" value="Genomic_DNA"/>
</dbReference>
<feature type="region of interest" description="Disordered" evidence="5">
    <location>
        <begin position="588"/>
        <end position="622"/>
    </location>
</feature>
<evidence type="ECO:0000313" key="7">
    <source>
        <dbReference type="EMBL" id="RMB90940.1"/>
    </source>
</evidence>
<feature type="region of interest" description="Disordered" evidence="5">
    <location>
        <begin position="660"/>
        <end position="694"/>
    </location>
</feature>
<comment type="caution">
    <text evidence="7">The sequence shown here is derived from an EMBL/GenBank/DDBJ whole genome shotgun (WGS) entry which is preliminary data.</text>
</comment>
<dbReference type="AlphaFoldDB" id="A0A3M0ISW1"/>
<dbReference type="GO" id="GO:0000785">
    <property type="term" value="C:chromatin"/>
    <property type="evidence" value="ECO:0007669"/>
    <property type="project" value="TreeGrafter"/>
</dbReference>
<dbReference type="GO" id="GO:0140683">
    <property type="term" value="F:histone H3K9me/H3K9me2 demethylase activity"/>
    <property type="evidence" value="ECO:0007669"/>
    <property type="project" value="UniProtKB-EC"/>
</dbReference>
<organism evidence="7 8">
    <name type="scientific">Hirundo rustica rustica</name>
    <dbReference type="NCBI Taxonomy" id="333673"/>
    <lineage>
        <taxon>Eukaryota</taxon>
        <taxon>Metazoa</taxon>
        <taxon>Chordata</taxon>
        <taxon>Craniata</taxon>
        <taxon>Vertebrata</taxon>
        <taxon>Euteleostomi</taxon>
        <taxon>Archelosauria</taxon>
        <taxon>Archosauria</taxon>
        <taxon>Dinosauria</taxon>
        <taxon>Saurischia</taxon>
        <taxon>Theropoda</taxon>
        <taxon>Coelurosauria</taxon>
        <taxon>Aves</taxon>
        <taxon>Neognathae</taxon>
        <taxon>Neoaves</taxon>
        <taxon>Telluraves</taxon>
        <taxon>Australaves</taxon>
        <taxon>Passeriformes</taxon>
        <taxon>Sylvioidea</taxon>
        <taxon>Hirundinidae</taxon>
        <taxon>Hirundo</taxon>
    </lineage>
</organism>
<feature type="region of interest" description="Disordered" evidence="5">
    <location>
        <begin position="1"/>
        <end position="24"/>
    </location>
</feature>